<evidence type="ECO:0000256" key="2">
    <source>
        <dbReference type="ARBA" id="ARBA00023002"/>
    </source>
</evidence>
<dbReference type="InterPro" id="IPR029154">
    <property type="entry name" value="HIBADH-like_NADP-bd"/>
</dbReference>
<evidence type="ECO:0000259" key="5">
    <source>
        <dbReference type="Pfam" id="PF03446"/>
    </source>
</evidence>
<accession>A0AAW1SAJ9</accession>
<dbReference type="SUPFAM" id="SSF51735">
    <property type="entry name" value="NAD(P)-binding Rossmann-fold domains"/>
    <property type="match status" value="1"/>
</dbReference>
<evidence type="ECO:0000256" key="4">
    <source>
        <dbReference type="PIRSR" id="PIRSR000103-1"/>
    </source>
</evidence>
<dbReference type="PANTHER" id="PTHR43580:SF8">
    <property type="entry name" value="6-PHOSPHOGLUCONATE DEHYDROGENASE NADP-BINDING DOMAIN-CONTAINING PROTEIN-RELATED"/>
    <property type="match status" value="1"/>
</dbReference>
<evidence type="ECO:0000313" key="8">
    <source>
        <dbReference type="Proteomes" id="UP001438707"/>
    </source>
</evidence>
<dbReference type="Gene3D" id="1.10.1040.10">
    <property type="entry name" value="N-(1-d-carboxylethyl)-l-norvaline Dehydrogenase, domain 2"/>
    <property type="match status" value="1"/>
</dbReference>
<dbReference type="SUPFAM" id="SSF48179">
    <property type="entry name" value="6-phosphogluconate dehydrogenase C-terminal domain-like"/>
    <property type="match status" value="1"/>
</dbReference>
<keyword evidence="3" id="KW-0520">NAD</keyword>
<dbReference type="GO" id="GO:0016491">
    <property type="term" value="F:oxidoreductase activity"/>
    <property type="evidence" value="ECO:0007669"/>
    <property type="project" value="UniProtKB-KW"/>
</dbReference>
<name>A0AAW1SAJ9_9CHLO</name>
<dbReference type="InterPro" id="IPR008927">
    <property type="entry name" value="6-PGluconate_DH-like_C_sf"/>
</dbReference>
<protein>
    <recommendedName>
        <fullName evidence="9">6-phosphogluconate dehydrogenase</fullName>
    </recommendedName>
</protein>
<keyword evidence="8" id="KW-1185">Reference proteome</keyword>
<comment type="similarity">
    <text evidence="1">Belongs to the HIBADH-related family. NP60 subfamily.</text>
</comment>
<dbReference type="InterPro" id="IPR036291">
    <property type="entry name" value="NAD(P)-bd_dom_sf"/>
</dbReference>
<dbReference type="GO" id="GO:0051287">
    <property type="term" value="F:NAD binding"/>
    <property type="evidence" value="ECO:0007669"/>
    <property type="project" value="InterPro"/>
</dbReference>
<dbReference type="InterPro" id="IPR006115">
    <property type="entry name" value="6PGDH_NADP-bd"/>
</dbReference>
<keyword evidence="2" id="KW-0560">Oxidoreductase</keyword>
<dbReference type="AlphaFoldDB" id="A0AAW1SAJ9"/>
<gene>
    <name evidence="7" type="ORF">WJX74_006842</name>
</gene>
<dbReference type="Pfam" id="PF14833">
    <property type="entry name" value="NAD_binding_11"/>
    <property type="match status" value="1"/>
</dbReference>
<evidence type="ECO:0000256" key="1">
    <source>
        <dbReference type="ARBA" id="ARBA00007598"/>
    </source>
</evidence>
<dbReference type="Gene3D" id="3.40.50.720">
    <property type="entry name" value="NAD(P)-binding Rossmann-like Domain"/>
    <property type="match status" value="1"/>
</dbReference>
<dbReference type="PIRSF" id="PIRSF000103">
    <property type="entry name" value="HIBADH"/>
    <property type="match status" value="1"/>
</dbReference>
<proteinExistence type="inferred from homology"/>
<sequence>MPEQCGWAGLGGMGSGLAEQLRRCCAEKGLPAPLVWNRTKAKAEPLVAAGCKLASSPADLAQQCSIIFFMLASDAVAEKVFEDIASSRKERGLIVADCSTNAPPTAARLEALGQDQEPRIVYCACPVFGRPDAVRAGQLLFTVGGQSEARARVTPILEGMGRGVVDIGDAAEQAAIIKITGNYFIGNIIQMLGEGFALVEKAGLPKEVLMNIIKLMFNAPSFISYGNNMLHDIFVRTAEDPGQPLVNGTKDTEHAKALGKALGVPLPAADVILGNCKDMVERGGGDLDWSSACLPVREAAGVKSDKDLPS</sequence>
<dbReference type="InterPro" id="IPR051265">
    <property type="entry name" value="HIBADH-related_NP60_sf"/>
</dbReference>
<dbReference type="Proteomes" id="UP001438707">
    <property type="component" value="Unassembled WGS sequence"/>
</dbReference>
<dbReference type="InterPro" id="IPR013328">
    <property type="entry name" value="6PGD_dom2"/>
</dbReference>
<dbReference type="EMBL" id="JALJOS010000002">
    <property type="protein sequence ID" value="KAK9843091.1"/>
    <property type="molecule type" value="Genomic_DNA"/>
</dbReference>
<feature type="domain" description="6-phosphogluconate dehydrogenase NADP-binding" evidence="5">
    <location>
        <begin position="5"/>
        <end position="166"/>
    </location>
</feature>
<comment type="caution">
    <text evidence="7">The sequence shown here is derived from an EMBL/GenBank/DDBJ whole genome shotgun (WGS) entry which is preliminary data.</text>
</comment>
<evidence type="ECO:0000313" key="7">
    <source>
        <dbReference type="EMBL" id="KAK9843091.1"/>
    </source>
</evidence>
<dbReference type="InterPro" id="IPR015815">
    <property type="entry name" value="HIBADH-related"/>
</dbReference>
<feature type="domain" description="3-hydroxyisobutyrate dehydrogenase-like NAD-binding" evidence="6">
    <location>
        <begin position="175"/>
        <end position="292"/>
    </location>
</feature>
<dbReference type="PANTHER" id="PTHR43580">
    <property type="entry name" value="OXIDOREDUCTASE GLYR1-RELATED"/>
    <property type="match status" value="1"/>
</dbReference>
<dbReference type="GO" id="GO:0050661">
    <property type="term" value="F:NADP binding"/>
    <property type="evidence" value="ECO:0007669"/>
    <property type="project" value="InterPro"/>
</dbReference>
<evidence type="ECO:0000259" key="6">
    <source>
        <dbReference type="Pfam" id="PF14833"/>
    </source>
</evidence>
<dbReference type="Pfam" id="PF03446">
    <property type="entry name" value="NAD_binding_2"/>
    <property type="match status" value="1"/>
</dbReference>
<evidence type="ECO:0000256" key="3">
    <source>
        <dbReference type="ARBA" id="ARBA00023027"/>
    </source>
</evidence>
<feature type="active site" evidence="4">
    <location>
        <position position="178"/>
    </location>
</feature>
<evidence type="ECO:0008006" key="9">
    <source>
        <dbReference type="Google" id="ProtNLM"/>
    </source>
</evidence>
<reference evidence="7 8" key="1">
    <citation type="journal article" date="2024" name="Nat. Commun.">
        <title>Phylogenomics reveals the evolutionary origins of lichenization in chlorophyte algae.</title>
        <authorList>
            <person name="Puginier C."/>
            <person name="Libourel C."/>
            <person name="Otte J."/>
            <person name="Skaloud P."/>
            <person name="Haon M."/>
            <person name="Grisel S."/>
            <person name="Petersen M."/>
            <person name="Berrin J.G."/>
            <person name="Delaux P.M."/>
            <person name="Dal Grande F."/>
            <person name="Keller J."/>
        </authorList>
    </citation>
    <scope>NUCLEOTIDE SEQUENCE [LARGE SCALE GENOMIC DNA]</scope>
    <source>
        <strain evidence="7 8">SAG 2145</strain>
    </source>
</reference>
<organism evidence="7 8">
    <name type="scientific">Apatococcus lobatus</name>
    <dbReference type="NCBI Taxonomy" id="904363"/>
    <lineage>
        <taxon>Eukaryota</taxon>
        <taxon>Viridiplantae</taxon>
        <taxon>Chlorophyta</taxon>
        <taxon>core chlorophytes</taxon>
        <taxon>Trebouxiophyceae</taxon>
        <taxon>Chlorellales</taxon>
        <taxon>Chlorellaceae</taxon>
        <taxon>Apatococcus</taxon>
    </lineage>
</organism>